<dbReference type="Proteomes" id="UP000051063">
    <property type="component" value="Unassembled WGS sequence"/>
</dbReference>
<evidence type="ECO:0008006" key="7">
    <source>
        <dbReference type="Google" id="ProtNLM"/>
    </source>
</evidence>
<dbReference type="PANTHER" id="PTHR43405:SF1">
    <property type="entry name" value="GLYCOSYL HYDROLASE DIGH"/>
    <property type="match status" value="1"/>
</dbReference>
<dbReference type="InterPro" id="IPR012854">
    <property type="entry name" value="Cu_amine_oxidase-like_N"/>
</dbReference>
<dbReference type="EMBL" id="LJJB01000010">
    <property type="protein sequence ID" value="KQL46805.1"/>
    <property type="molecule type" value="Genomic_DNA"/>
</dbReference>
<keyword evidence="1 2" id="KW-0732">Signal</keyword>
<evidence type="ECO:0000313" key="5">
    <source>
        <dbReference type="EMBL" id="KQL46805.1"/>
    </source>
</evidence>
<proteinExistence type="predicted"/>
<dbReference type="InterPro" id="IPR052177">
    <property type="entry name" value="Divisome_Glycosyl_Hydrolase"/>
</dbReference>
<feature type="chain" id="PRO_5046500333" description="Glycosyl hydrolase-like 10 domain-containing protein" evidence="2">
    <location>
        <begin position="22"/>
        <end position="549"/>
    </location>
</feature>
<organism evidence="5 6">
    <name type="scientific">Brevibacillus choshinensis</name>
    <dbReference type="NCBI Taxonomy" id="54911"/>
    <lineage>
        <taxon>Bacteria</taxon>
        <taxon>Bacillati</taxon>
        <taxon>Bacillota</taxon>
        <taxon>Bacilli</taxon>
        <taxon>Bacillales</taxon>
        <taxon>Paenibacillaceae</taxon>
        <taxon>Brevibacillus</taxon>
    </lineage>
</organism>
<dbReference type="SUPFAM" id="SSF51445">
    <property type="entry name" value="(Trans)glycosidases"/>
    <property type="match status" value="1"/>
</dbReference>
<evidence type="ECO:0000313" key="6">
    <source>
        <dbReference type="Proteomes" id="UP000051063"/>
    </source>
</evidence>
<sequence>MKLRKWFTLLLMFVLCMPAMAWSVQAQSTPEIRIFLDGQQVKSDVAPYIMPKVNVTMVPLRVISESLGAEVYWDQTKQTATILKEDTVLSMTVNQTYALVNDSSVTLDASAQNKQGRVMVPLRFVSEQLGLQVNWDQATRTITLRTGGIAIDTPPEDVIEAPNPIPDPIPTPIPIPFPTTPVVTNDSLRGVWISTVYNLDWPSTGSYGNQAKQQQEYVQLLNEMQAMGMNTVFVQVRPSADALYPSSMVPWSKVMTGTQGKNPGYDPLAFMIMETHRRGMQFHAWFNPFRANTDAKTDQLAANHVVKLHPDWIVNSSNKLYINPGVPQARQQIIKEIMEVVQRYDIDGVHLDDYFYPSNGTFSDDAAYKAYNSKKIANKADWRRDNINQFVQQLNTSIKSVKPDVQFGISPFGVWRNKAVDPTGSDTKAGVTAYDNMYADVRTWVKQGWMDYVTPQIYWSLSFAPAQYDKLVTWWSDEVRGTNVKLYIGHSPYKLGTAEAGWQNAQEIINQLDYNTLHPEVQGSVFFSAKDLRKNPLGLIQALSSYYNR</sequence>
<reference evidence="5 6" key="1">
    <citation type="submission" date="2015-09" db="EMBL/GenBank/DDBJ databases">
        <title>Genome sequencing project for genomic taxonomy and phylogenomics of Bacillus-like bacteria.</title>
        <authorList>
            <person name="Liu B."/>
            <person name="Wang J."/>
            <person name="Zhu Y."/>
            <person name="Liu G."/>
            <person name="Chen Q."/>
            <person name="Chen Z."/>
            <person name="Lan J."/>
            <person name="Che J."/>
            <person name="Ge C."/>
            <person name="Shi H."/>
            <person name="Pan Z."/>
            <person name="Liu X."/>
        </authorList>
    </citation>
    <scope>NUCLEOTIDE SEQUENCE [LARGE SCALE GENOMIC DNA]</scope>
    <source>
        <strain evidence="5 6">DSM 8552</strain>
    </source>
</reference>
<gene>
    <name evidence="5" type="ORF">AN963_18055</name>
</gene>
<feature type="signal peptide" evidence="2">
    <location>
        <begin position="1"/>
        <end position="21"/>
    </location>
</feature>
<dbReference type="Gene3D" id="3.20.20.80">
    <property type="entry name" value="Glycosidases"/>
    <property type="match status" value="1"/>
</dbReference>
<feature type="domain" description="Copper amine oxidase-like N-terminal" evidence="4">
    <location>
        <begin position="36"/>
        <end position="143"/>
    </location>
</feature>
<dbReference type="PANTHER" id="PTHR43405">
    <property type="entry name" value="GLYCOSYL HYDROLASE DIGH"/>
    <property type="match status" value="1"/>
</dbReference>
<dbReference type="Pfam" id="PF02638">
    <property type="entry name" value="GHL10"/>
    <property type="match status" value="1"/>
</dbReference>
<dbReference type="InterPro" id="IPR036582">
    <property type="entry name" value="Mao_N_sf"/>
</dbReference>
<dbReference type="Pfam" id="PF07833">
    <property type="entry name" value="Cu_amine_oxidN1"/>
    <property type="match status" value="1"/>
</dbReference>
<dbReference type="RefSeq" id="WP_055745903.1">
    <property type="nucleotide sequence ID" value="NZ_LJJB01000010.1"/>
</dbReference>
<feature type="domain" description="Glycosyl hydrolase-like 10" evidence="3">
    <location>
        <begin position="188"/>
        <end position="498"/>
    </location>
</feature>
<protein>
    <recommendedName>
        <fullName evidence="7">Glycosyl hydrolase-like 10 domain-containing protein</fullName>
    </recommendedName>
</protein>
<dbReference type="InterPro" id="IPR017853">
    <property type="entry name" value="GH"/>
</dbReference>
<evidence type="ECO:0000259" key="3">
    <source>
        <dbReference type="Pfam" id="PF02638"/>
    </source>
</evidence>
<evidence type="ECO:0000256" key="2">
    <source>
        <dbReference type="SAM" id="SignalP"/>
    </source>
</evidence>
<accession>A0ABR5N853</accession>
<dbReference type="Gene3D" id="3.30.457.10">
    <property type="entry name" value="Copper amine oxidase-like, N-terminal domain"/>
    <property type="match status" value="1"/>
</dbReference>
<name>A0ABR5N853_BRECH</name>
<evidence type="ECO:0000259" key="4">
    <source>
        <dbReference type="Pfam" id="PF07833"/>
    </source>
</evidence>
<keyword evidence="6" id="KW-1185">Reference proteome</keyword>
<dbReference type="InterPro" id="IPR003790">
    <property type="entry name" value="GHL10"/>
</dbReference>
<evidence type="ECO:0000256" key="1">
    <source>
        <dbReference type="ARBA" id="ARBA00022729"/>
    </source>
</evidence>
<dbReference type="SUPFAM" id="SSF55383">
    <property type="entry name" value="Copper amine oxidase, domain N"/>
    <property type="match status" value="1"/>
</dbReference>
<comment type="caution">
    <text evidence="5">The sequence shown here is derived from an EMBL/GenBank/DDBJ whole genome shotgun (WGS) entry which is preliminary data.</text>
</comment>